<feature type="transmembrane region" description="Helical" evidence="7">
    <location>
        <begin position="365"/>
        <end position="389"/>
    </location>
</feature>
<feature type="transmembrane region" description="Helical" evidence="7">
    <location>
        <begin position="256"/>
        <end position="276"/>
    </location>
</feature>
<accession>A0ABQ5KT88</accession>
<name>A0ABQ5KT88_9EUKA</name>
<feature type="transmembrane region" description="Helical" evidence="7">
    <location>
        <begin position="77"/>
        <end position="101"/>
    </location>
</feature>
<keyword evidence="4 7" id="KW-0812">Transmembrane</keyword>
<evidence type="ECO:0000256" key="7">
    <source>
        <dbReference type="SAM" id="Phobius"/>
    </source>
</evidence>
<dbReference type="PANTHER" id="PTHR43823:SF3">
    <property type="entry name" value="MULTIDRUG EXPORT PROTEIN MEPA"/>
    <property type="match status" value="1"/>
</dbReference>
<dbReference type="PANTHER" id="PTHR43823">
    <property type="entry name" value="SPORULATION PROTEIN YKVU"/>
    <property type="match status" value="1"/>
</dbReference>
<reference evidence="8" key="1">
    <citation type="submission" date="2022-03" db="EMBL/GenBank/DDBJ databases">
        <title>Draft genome sequence of Aduncisulcus paluster, a free-living microaerophilic Fornicata.</title>
        <authorList>
            <person name="Yuyama I."/>
            <person name="Kume K."/>
            <person name="Tamura T."/>
            <person name="Inagaki Y."/>
            <person name="Hashimoto T."/>
        </authorList>
    </citation>
    <scope>NUCLEOTIDE SEQUENCE</scope>
    <source>
        <strain evidence="8">NY0171</strain>
    </source>
</reference>
<evidence type="ECO:0000313" key="9">
    <source>
        <dbReference type="Proteomes" id="UP001057375"/>
    </source>
</evidence>
<protein>
    <submittedName>
        <fullName evidence="8">Multi antimicrobial extrusion protein like protein</fullName>
    </submittedName>
</protein>
<evidence type="ECO:0000256" key="2">
    <source>
        <dbReference type="ARBA" id="ARBA00010199"/>
    </source>
</evidence>
<keyword evidence="5 7" id="KW-1133">Transmembrane helix</keyword>
<sequence length="552" mass="60908">MKDIIDDENERVNDYSRQFARNHPRKRSKSILEEKVSSKPIIPLIASMTIPSIISCLFGALYSSIDSIYIGRFSSDALAAIAIAFPIEQLLIWGCCGLCNLGSSALISKLIGEGKMENAEKVLGNTIFYWIVFAFLIPACIVPFAHPIVRAFGAEGEIEDLAADYLKIIAYGSFAYSLSASGTNLPRAEGNVMLGMSLAICAAVLNIILDPILIFTFDLGLNGAAISTVVSQTLPGIYMVYYFIKKSYVRLHRKNLIPVPKFMIRILLLGIGPFVLLASNAITVYIVNWLVCPLAAASFIADMDSSDVIDPADVINLYIAIFSVATKLKMIPIYISGGFLQGFLPLQGFVLGAQEYNKSYLIKRSSQIVCVLFSLILSMLTMAFAPFLMGQFISRDNPLYSDFVGIGSHVLRINCAFVACYSYLMISSGDFQADNKQGLAAFCQIVKIIILYSLILICTKIDGISMNLVWWLFPISDVSSFIIVGILSEIRDYRVLKMMKNLGQSMNDVEMVSNKCSKSYDSVEVVTIEGSISENQQMFNLRSNFPIQLNNS</sequence>
<gene>
    <name evidence="8" type="ORF">ADUPG1_008794</name>
</gene>
<keyword evidence="3" id="KW-1003">Cell membrane</keyword>
<evidence type="ECO:0000256" key="4">
    <source>
        <dbReference type="ARBA" id="ARBA00022692"/>
    </source>
</evidence>
<evidence type="ECO:0000256" key="3">
    <source>
        <dbReference type="ARBA" id="ARBA00022475"/>
    </source>
</evidence>
<comment type="subcellular location">
    <subcellularLocation>
        <location evidence="1">Cell membrane</location>
        <topology evidence="1">Multi-pass membrane protein</topology>
    </subcellularLocation>
</comment>
<feature type="transmembrane region" description="Helical" evidence="7">
    <location>
        <begin position="409"/>
        <end position="426"/>
    </location>
</feature>
<feature type="transmembrane region" description="Helical" evidence="7">
    <location>
        <begin position="223"/>
        <end position="244"/>
    </location>
</feature>
<evidence type="ECO:0000256" key="5">
    <source>
        <dbReference type="ARBA" id="ARBA00022989"/>
    </source>
</evidence>
<dbReference type="Pfam" id="PF01554">
    <property type="entry name" value="MatE"/>
    <property type="match status" value="1"/>
</dbReference>
<evidence type="ECO:0000256" key="6">
    <source>
        <dbReference type="ARBA" id="ARBA00023136"/>
    </source>
</evidence>
<dbReference type="InterPro" id="IPR051327">
    <property type="entry name" value="MATE_MepA_subfamily"/>
</dbReference>
<feature type="transmembrane region" description="Helical" evidence="7">
    <location>
        <begin position="469"/>
        <end position="490"/>
    </location>
</feature>
<feature type="transmembrane region" description="Helical" evidence="7">
    <location>
        <begin position="192"/>
        <end position="217"/>
    </location>
</feature>
<feature type="transmembrane region" description="Helical" evidence="7">
    <location>
        <begin position="165"/>
        <end position="185"/>
    </location>
</feature>
<feature type="transmembrane region" description="Helical" evidence="7">
    <location>
        <begin position="122"/>
        <end position="145"/>
    </location>
</feature>
<feature type="transmembrane region" description="Helical" evidence="7">
    <location>
        <begin position="438"/>
        <end position="457"/>
    </location>
</feature>
<dbReference type="Proteomes" id="UP001057375">
    <property type="component" value="Unassembled WGS sequence"/>
</dbReference>
<evidence type="ECO:0000313" key="8">
    <source>
        <dbReference type="EMBL" id="GKT35688.1"/>
    </source>
</evidence>
<proteinExistence type="inferred from homology"/>
<comment type="similarity">
    <text evidence="2">Belongs to the multi antimicrobial extrusion (MATE) (TC 2.A.66.1) family.</text>
</comment>
<keyword evidence="9" id="KW-1185">Reference proteome</keyword>
<keyword evidence="6 7" id="KW-0472">Membrane</keyword>
<dbReference type="InterPro" id="IPR002528">
    <property type="entry name" value="MATE_fam"/>
</dbReference>
<dbReference type="EMBL" id="BQXS01011044">
    <property type="protein sequence ID" value="GKT35688.1"/>
    <property type="molecule type" value="Genomic_DNA"/>
</dbReference>
<comment type="caution">
    <text evidence="8">The sequence shown here is derived from an EMBL/GenBank/DDBJ whole genome shotgun (WGS) entry which is preliminary data.</text>
</comment>
<feature type="transmembrane region" description="Helical" evidence="7">
    <location>
        <begin position="41"/>
        <end position="65"/>
    </location>
</feature>
<organism evidence="8 9">
    <name type="scientific">Aduncisulcus paluster</name>
    <dbReference type="NCBI Taxonomy" id="2918883"/>
    <lineage>
        <taxon>Eukaryota</taxon>
        <taxon>Metamonada</taxon>
        <taxon>Carpediemonas-like organisms</taxon>
        <taxon>Aduncisulcus</taxon>
    </lineage>
</organism>
<evidence type="ECO:0000256" key="1">
    <source>
        <dbReference type="ARBA" id="ARBA00004651"/>
    </source>
</evidence>
<feature type="transmembrane region" description="Helical" evidence="7">
    <location>
        <begin position="331"/>
        <end position="353"/>
    </location>
</feature>